<reference evidence="3" key="1">
    <citation type="journal article" date="2019" name="Sci. Rep.">
        <title>Draft genome of Tanacetum cinerariifolium, the natural source of mosquito coil.</title>
        <authorList>
            <person name="Yamashiro T."/>
            <person name="Shiraishi A."/>
            <person name="Satake H."/>
            <person name="Nakayama K."/>
        </authorList>
    </citation>
    <scope>NUCLEOTIDE SEQUENCE</scope>
</reference>
<protein>
    <submittedName>
        <fullName evidence="3">Uncharacterized protein</fullName>
    </submittedName>
</protein>
<sequence>MAPLTFADTHNMIVFLTKSDASEGFDQIVEFLNAYMIQYALMVNATIYVSCIKQFCISISIKKSNDVVRLQAIERSMVRNMDIPSKFLMYPRFLQLMINAQVDDFSSHNTKYTSPALTQKDEDDDHEVSAKPTPPLPTPATTPPPPQQEHIPSPPQAESAQPSSPPQQQPSHTTNILMTLLNTLLETCATLTKQVANLEQDKISQAIEITKLKQRVRRRMHPNRGKIAELDADEDVTLVDAKEDMNAVVQGRLQESQEKVYHLDLEHAKKVLSMQDTDEAEPAEVEEGIEVVTAAKLMTEVVTTAATTITAAQVLNASAPRRRRGLVIQDPKETATASFIMHSEVKSKDKGKKEHDDISQEYGWFKMEFFKGMTYNDIRPNFEKHYNSIKAFLEEGENEIKEKGNKIKGDSLNQDAAKKQRIDEET</sequence>
<dbReference type="EMBL" id="BKCJ010007296">
    <property type="protein sequence ID" value="GEU76520.1"/>
    <property type="molecule type" value="Genomic_DNA"/>
</dbReference>
<name>A0A6L2MRZ5_TANCI</name>
<organism evidence="3">
    <name type="scientific">Tanacetum cinerariifolium</name>
    <name type="common">Dalmatian daisy</name>
    <name type="synonym">Chrysanthemum cinerariifolium</name>
    <dbReference type="NCBI Taxonomy" id="118510"/>
    <lineage>
        <taxon>Eukaryota</taxon>
        <taxon>Viridiplantae</taxon>
        <taxon>Streptophyta</taxon>
        <taxon>Embryophyta</taxon>
        <taxon>Tracheophyta</taxon>
        <taxon>Spermatophyta</taxon>
        <taxon>Magnoliopsida</taxon>
        <taxon>eudicotyledons</taxon>
        <taxon>Gunneridae</taxon>
        <taxon>Pentapetalae</taxon>
        <taxon>asterids</taxon>
        <taxon>campanulids</taxon>
        <taxon>Asterales</taxon>
        <taxon>Asteraceae</taxon>
        <taxon>Asteroideae</taxon>
        <taxon>Anthemideae</taxon>
        <taxon>Anthemidinae</taxon>
        <taxon>Tanacetum</taxon>
    </lineage>
</organism>
<feature type="region of interest" description="Disordered" evidence="2">
    <location>
        <begin position="111"/>
        <end position="172"/>
    </location>
</feature>
<proteinExistence type="predicted"/>
<feature type="coiled-coil region" evidence="1">
    <location>
        <begin position="181"/>
        <end position="215"/>
    </location>
</feature>
<evidence type="ECO:0000256" key="1">
    <source>
        <dbReference type="SAM" id="Coils"/>
    </source>
</evidence>
<keyword evidence="1" id="KW-0175">Coiled coil</keyword>
<gene>
    <name evidence="3" type="ORF">Tci_048498</name>
</gene>
<feature type="compositionally biased region" description="Pro residues" evidence="2">
    <location>
        <begin position="132"/>
        <end position="155"/>
    </location>
</feature>
<evidence type="ECO:0000313" key="3">
    <source>
        <dbReference type="EMBL" id="GEU76520.1"/>
    </source>
</evidence>
<comment type="caution">
    <text evidence="3">The sequence shown here is derived from an EMBL/GenBank/DDBJ whole genome shotgun (WGS) entry which is preliminary data.</text>
</comment>
<accession>A0A6L2MRZ5</accession>
<dbReference type="AlphaFoldDB" id="A0A6L2MRZ5"/>
<feature type="region of interest" description="Disordered" evidence="2">
    <location>
        <begin position="403"/>
        <end position="426"/>
    </location>
</feature>
<evidence type="ECO:0000256" key="2">
    <source>
        <dbReference type="SAM" id="MobiDB-lite"/>
    </source>
</evidence>
<feature type="compositionally biased region" description="Basic and acidic residues" evidence="2">
    <location>
        <begin position="416"/>
        <end position="426"/>
    </location>
</feature>